<evidence type="ECO:0000313" key="2">
    <source>
        <dbReference type="Proteomes" id="UP000244334"/>
    </source>
</evidence>
<evidence type="ECO:0000313" key="1">
    <source>
        <dbReference type="EMBL" id="RAP70444.1"/>
    </source>
</evidence>
<comment type="caution">
    <text evidence="1">The sequence shown here is derived from an EMBL/GenBank/DDBJ whole genome shotgun (WGS) entry which is preliminary data.</text>
</comment>
<sequence length="39" mass="4690">MIALDYIIPVLYLPVMHMLRTFTFPLQQCQRPPIRRGFI</sequence>
<accession>A0A328TRT4</accession>
<gene>
    <name evidence="1" type="ORF">ACZ87_02752</name>
</gene>
<name>A0A328TRT4_9GAMM</name>
<proteinExistence type="predicted"/>
<dbReference type="EMBL" id="LJAM02000347">
    <property type="protein sequence ID" value="RAP70444.1"/>
    <property type="molecule type" value="Genomic_DNA"/>
</dbReference>
<reference evidence="1" key="1">
    <citation type="submission" date="2018-04" db="EMBL/GenBank/DDBJ databases">
        <title>Genomes of the Obligate Erwinia dacicola and Facultative Enterobacter sp. OLF Endosymbionts of the Olive Fruit fly, Bactrocera oleae.</title>
        <authorList>
            <person name="Estes A.M."/>
            <person name="Hearn D.J."/>
            <person name="Agarwal S."/>
            <person name="Pierson E.A."/>
            <person name="Dunning-Hotopp J.C."/>
        </authorList>
    </citation>
    <scope>NUCLEOTIDE SEQUENCE [LARGE SCALE GENOMIC DNA]</scope>
    <source>
        <strain evidence="1">Oroville</strain>
    </source>
</reference>
<keyword evidence="2" id="KW-1185">Reference proteome</keyword>
<feature type="non-terminal residue" evidence="1">
    <location>
        <position position="39"/>
    </location>
</feature>
<dbReference type="AlphaFoldDB" id="A0A328TRT4"/>
<organism evidence="1 2">
    <name type="scientific">Candidatus Erwinia dacicola</name>
    <dbReference type="NCBI Taxonomy" id="252393"/>
    <lineage>
        <taxon>Bacteria</taxon>
        <taxon>Pseudomonadati</taxon>
        <taxon>Pseudomonadota</taxon>
        <taxon>Gammaproteobacteria</taxon>
        <taxon>Enterobacterales</taxon>
        <taxon>Erwiniaceae</taxon>
        <taxon>Erwinia</taxon>
    </lineage>
</organism>
<protein>
    <submittedName>
        <fullName evidence="1">Uncharacterized protein</fullName>
    </submittedName>
</protein>
<dbReference type="Proteomes" id="UP000244334">
    <property type="component" value="Unassembled WGS sequence"/>
</dbReference>